<accession>A0ABT7LFY6</accession>
<dbReference type="Proteomes" id="UP001238603">
    <property type="component" value="Unassembled WGS sequence"/>
</dbReference>
<dbReference type="SUPFAM" id="SSF54593">
    <property type="entry name" value="Glyoxalase/Bleomycin resistance protein/Dihydroxybiphenyl dioxygenase"/>
    <property type="match status" value="1"/>
</dbReference>
<reference evidence="2 3" key="1">
    <citation type="submission" date="2023-06" db="EMBL/GenBank/DDBJ databases">
        <title>Pelomonas sp. APW6 16S ribosomal RNA gene genome sequencing and assembly.</title>
        <authorList>
            <person name="Woo H."/>
        </authorList>
    </citation>
    <scope>NUCLEOTIDE SEQUENCE [LARGE SCALE GENOMIC DNA]</scope>
    <source>
        <strain evidence="2 3">APW6</strain>
    </source>
</reference>
<protein>
    <submittedName>
        <fullName evidence="2">VOC family protein</fullName>
    </submittedName>
</protein>
<sequence length="130" mass="13795">MNYAYTILYVADVPASLRFFEAAFGLATRFLHESNAYGELETGATALAFAQLEVARDSLGGDFIEAARSERPLGMEVGLACTDVEAAYARALAAGAQPLKPPTTKPWGQVVAYVRCPDGCLVELCTPMGG</sequence>
<organism evidence="2 3">
    <name type="scientific">Roseateles subflavus</name>
    <dbReference type="NCBI Taxonomy" id="3053353"/>
    <lineage>
        <taxon>Bacteria</taxon>
        <taxon>Pseudomonadati</taxon>
        <taxon>Pseudomonadota</taxon>
        <taxon>Betaproteobacteria</taxon>
        <taxon>Burkholderiales</taxon>
        <taxon>Sphaerotilaceae</taxon>
        <taxon>Roseateles</taxon>
    </lineage>
</organism>
<dbReference type="PROSITE" id="PS51819">
    <property type="entry name" value="VOC"/>
    <property type="match status" value="1"/>
</dbReference>
<proteinExistence type="predicted"/>
<dbReference type="InterPro" id="IPR004360">
    <property type="entry name" value="Glyas_Fos-R_dOase_dom"/>
</dbReference>
<evidence type="ECO:0000313" key="3">
    <source>
        <dbReference type="Proteomes" id="UP001238603"/>
    </source>
</evidence>
<gene>
    <name evidence="2" type="ORF">QRD43_01045</name>
</gene>
<dbReference type="RefSeq" id="WP_285980612.1">
    <property type="nucleotide sequence ID" value="NZ_JASVDS010000001.1"/>
</dbReference>
<evidence type="ECO:0000259" key="1">
    <source>
        <dbReference type="PROSITE" id="PS51819"/>
    </source>
</evidence>
<comment type="caution">
    <text evidence="2">The sequence shown here is derived from an EMBL/GenBank/DDBJ whole genome shotgun (WGS) entry which is preliminary data.</text>
</comment>
<dbReference type="EMBL" id="JASVDS010000001">
    <property type="protein sequence ID" value="MDL5030476.1"/>
    <property type="molecule type" value="Genomic_DNA"/>
</dbReference>
<dbReference type="InterPro" id="IPR029068">
    <property type="entry name" value="Glyas_Bleomycin-R_OHBP_Dase"/>
</dbReference>
<dbReference type="Pfam" id="PF00903">
    <property type="entry name" value="Glyoxalase"/>
    <property type="match status" value="1"/>
</dbReference>
<dbReference type="PANTHER" id="PTHR21366:SF22">
    <property type="entry name" value="VOC DOMAIN-CONTAINING PROTEIN"/>
    <property type="match status" value="1"/>
</dbReference>
<feature type="domain" description="VOC" evidence="1">
    <location>
        <begin position="2"/>
        <end position="127"/>
    </location>
</feature>
<evidence type="ECO:0000313" key="2">
    <source>
        <dbReference type="EMBL" id="MDL5030476.1"/>
    </source>
</evidence>
<dbReference type="PANTHER" id="PTHR21366">
    <property type="entry name" value="GLYOXALASE FAMILY PROTEIN"/>
    <property type="match status" value="1"/>
</dbReference>
<dbReference type="InterPro" id="IPR050383">
    <property type="entry name" value="GlyoxalaseI/FosfomycinResist"/>
</dbReference>
<dbReference type="InterPro" id="IPR037523">
    <property type="entry name" value="VOC_core"/>
</dbReference>
<name>A0ABT7LFY6_9BURK</name>
<keyword evidence="3" id="KW-1185">Reference proteome</keyword>
<dbReference type="Gene3D" id="3.10.180.10">
    <property type="entry name" value="2,3-Dihydroxybiphenyl 1,2-Dioxygenase, domain 1"/>
    <property type="match status" value="1"/>
</dbReference>